<evidence type="ECO:0000313" key="1">
    <source>
        <dbReference type="EMBL" id="MDI1434326.1"/>
    </source>
</evidence>
<protein>
    <recommendedName>
        <fullName evidence="3">STAS domain-containing protein</fullName>
    </recommendedName>
</protein>
<dbReference type="Proteomes" id="UP001160301">
    <property type="component" value="Unassembled WGS sequence"/>
</dbReference>
<name>A0ABT6P1B8_9BACT</name>
<accession>A0ABT6P1B8</accession>
<evidence type="ECO:0008006" key="3">
    <source>
        <dbReference type="Google" id="ProtNLM"/>
    </source>
</evidence>
<keyword evidence="2" id="KW-1185">Reference proteome</keyword>
<gene>
    <name evidence="1" type="ORF">QHF89_32810</name>
</gene>
<dbReference type="EMBL" id="JARZHI010000040">
    <property type="protein sequence ID" value="MDI1434326.1"/>
    <property type="molecule type" value="Genomic_DNA"/>
</dbReference>
<comment type="caution">
    <text evidence="1">The sequence shown here is derived from an EMBL/GenBank/DDBJ whole genome shotgun (WGS) entry which is preliminary data.</text>
</comment>
<proteinExistence type="predicted"/>
<sequence length="138" mass="15793">MEVLTFGMVMDGGRTVFTVVAARDDEDRLVLTFEGVLRVDNPYRYLWSFLEDLGRILPGRAFASIQMDFTQMPFINDNCMYTIMDIVDAVYLHVPGPVTVRRIANDEWQRVALPIFLNLSDVENAARTTFEDVEPPAR</sequence>
<dbReference type="RefSeq" id="WP_136971307.1">
    <property type="nucleotide sequence ID" value="NZ_JARZHI010000040.1"/>
</dbReference>
<organism evidence="1 2">
    <name type="scientific">Polyangium sorediatum</name>
    <dbReference type="NCBI Taxonomy" id="889274"/>
    <lineage>
        <taxon>Bacteria</taxon>
        <taxon>Pseudomonadati</taxon>
        <taxon>Myxococcota</taxon>
        <taxon>Polyangia</taxon>
        <taxon>Polyangiales</taxon>
        <taxon>Polyangiaceae</taxon>
        <taxon>Polyangium</taxon>
    </lineage>
</organism>
<reference evidence="1 2" key="1">
    <citation type="submission" date="2023-04" db="EMBL/GenBank/DDBJ databases">
        <title>The genome sequence of Polyangium sorediatum DSM14670.</title>
        <authorList>
            <person name="Zhang X."/>
        </authorList>
    </citation>
    <scope>NUCLEOTIDE SEQUENCE [LARGE SCALE GENOMIC DNA]</scope>
    <source>
        <strain evidence="1 2">DSM 14670</strain>
    </source>
</reference>
<evidence type="ECO:0000313" key="2">
    <source>
        <dbReference type="Proteomes" id="UP001160301"/>
    </source>
</evidence>